<proteinExistence type="predicted"/>
<evidence type="ECO:0000313" key="1">
    <source>
        <dbReference type="EMBL" id="PIS12885.1"/>
    </source>
</evidence>
<name>A0A2H0WJY9_UNCKA</name>
<dbReference type="AlphaFoldDB" id="A0A2H0WJY9"/>
<comment type="caution">
    <text evidence="1">The sequence shown here is derived from an EMBL/GenBank/DDBJ whole genome shotgun (WGS) entry which is preliminary data.</text>
</comment>
<organism evidence="1 2">
    <name type="scientific">candidate division WWE3 bacterium CG09_land_8_20_14_0_10_39_24</name>
    <dbReference type="NCBI Taxonomy" id="1975088"/>
    <lineage>
        <taxon>Bacteria</taxon>
        <taxon>Katanobacteria</taxon>
    </lineage>
</organism>
<dbReference type="EMBL" id="PEZN01000023">
    <property type="protein sequence ID" value="PIS12885.1"/>
    <property type="molecule type" value="Genomic_DNA"/>
</dbReference>
<sequence>MPSSSTIVLPFTLIFSICPPVSVCGTDLRHLKFRRFSWKLKLAEFPKKEFPTARLLSQKGIFRKCGFAYTC</sequence>
<reference evidence="2" key="1">
    <citation type="submission" date="2017-09" db="EMBL/GenBank/DDBJ databases">
        <title>Depth-based differentiation of microbial function through sediment-hosted aquifers and enrichment of novel symbionts in the deep terrestrial subsurface.</title>
        <authorList>
            <person name="Probst A.J."/>
            <person name="Ladd B."/>
            <person name="Jarett J.K."/>
            <person name="Geller-Mcgrath D.E."/>
            <person name="Sieber C.M.K."/>
            <person name="Emerson J.B."/>
            <person name="Anantharaman K."/>
            <person name="Thomas B.C."/>
            <person name="Malmstrom R."/>
            <person name="Stieglmeier M."/>
            <person name="Klingl A."/>
            <person name="Woyke T."/>
            <person name="Ryan C.M."/>
            <person name="Banfield J.F."/>
        </authorList>
    </citation>
    <scope>NUCLEOTIDE SEQUENCE [LARGE SCALE GENOMIC DNA]</scope>
</reference>
<dbReference type="Proteomes" id="UP000230787">
    <property type="component" value="Unassembled WGS sequence"/>
</dbReference>
<accession>A0A2H0WJY9</accession>
<protein>
    <submittedName>
        <fullName evidence="1">Uncharacterized protein</fullName>
    </submittedName>
</protein>
<gene>
    <name evidence="1" type="ORF">COT69_01655</name>
</gene>
<evidence type="ECO:0000313" key="2">
    <source>
        <dbReference type="Proteomes" id="UP000230787"/>
    </source>
</evidence>